<dbReference type="SUPFAM" id="SSF53098">
    <property type="entry name" value="Ribonuclease H-like"/>
    <property type="match status" value="1"/>
</dbReference>
<name>A0AAW9UTH9_KLEPN</name>
<gene>
    <name evidence="2" type="ORF">FME62_08405</name>
</gene>
<dbReference type="RefSeq" id="WP_077250516.1">
    <property type="nucleotide sequence ID" value="NZ_BIHU01000003.1"/>
</dbReference>
<comment type="caution">
    <text evidence="2">The sequence shown here is derived from an EMBL/GenBank/DDBJ whole genome shotgun (WGS) entry which is preliminary data.</text>
</comment>
<dbReference type="Pfam" id="PF13683">
    <property type="entry name" value="rve_3"/>
    <property type="match status" value="1"/>
</dbReference>
<dbReference type="InterPro" id="IPR001584">
    <property type="entry name" value="Integrase_cat-core"/>
</dbReference>
<evidence type="ECO:0000259" key="1">
    <source>
        <dbReference type="Pfam" id="PF13683"/>
    </source>
</evidence>
<evidence type="ECO:0000313" key="3">
    <source>
        <dbReference type="Proteomes" id="UP000468995"/>
    </source>
</evidence>
<evidence type="ECO:0000313" key="2">
    <source>
        <dbReference type="EMBL" id="MSS30810.1"/>
    </source>
</evidence>
<protein>
    <submittedName>
        <fullName evidence="2">Transposase</fullName>
    </submittedName>
</protein>
<dbReference type="AlphaFoldDB" id="A0AAW9UTH9"/>
<accession>A0AAW9UTH9</accession>
<feature type="domain" description="Integrase catalytic" evidence="1">
    <location>
        <begin position="4"/>
        <end position="62"/>
    </location>
</feature>
<sequence>MYGHGVTLDFSRLGKPKDNPFIEKVCANFHWFLPREDAQDKLAKWRREYNHDREHSSLNDTTLAEFIRSLRKDEEL</sequence>
<reference evidence="2 3" key="1">
    <citation type="submission" date="2019-07" db="EMBL/GenBank/DDBJ databases">
        <title>Genome sequence of OXA-232-producing Klebsiella pneumoniae ST23 from septicemic neonate.</title>
        <authorList>
            <person name="Mukherjee S."/>
            <person name="Naha S."/>
            <person name="Bhadury P."/>
            <person name="Basu S."/>
        </authorList>
    </citation>
    <scope>NUCLEOTIDE SEQUENCE [LARGE SCALE GENOMIC DNA]</scope>
    <source>
        <strain evidence="2 3">EN5275</strain>
    </source>
</reference>
<dbReference type="EMBL" id="VINI01000005">
    <property type="protein sequence ID" value="MSS30810.1"/>
    <property type="molecule type" value="Genomic_DNA"/>
</dbReference>
<proteinExistence type="predicted"/>
<organism evidence="2 3">
    <name type="scientific">Klebsiella pneumoniae</name>
    <dbReference type="NCBI Taxonomy" id="573"/>
    <lineage>
        <taxon>Bacteria</taxon>
        <taxon>Pseudomonadati</taxon>
        <taxon>Pseudomonadota</taxon>
        <taxon>Gammaproteobacteria</taxon>
        <taxon>Enterobacterales</taxon>
        <taxon>Enterobacteriaceae</taxon>
        <taxon>Klebsiella/Raoultella group</taxon>
        <taxon>Klebsiella</taxon>
        <taxon>Klebsiella pneumoniae complex</taxon>
    </lineage>
</organism>
<dbReference type="Proteomes" id="UP000468995">
    <property type="component" value="Unassembled WGS sequence"/>
</dbReference>
<dbReference type="GO" id="GO:0015074">
    <property type="term" value="P:DNA integration"/>
    <property type="evidence" value="ECO:0007669"/>
    <property type="project" value="InterPro"/>
</dbReference>
<dbReference type="PANTHER" id="PTHR47515">
    <property type="entry name" value="LOW CALCIUM RESPONSE LOCUS PROTEIN T"/>
    <property type="match status" value="1"/>
</dbReference>
<dbReference type="PANTHER" id="PTHR47515:SF1">
    <property type="entry name" value="BLR2054 PROTEIN"/>
    <property type="match status" value="1"/>
</dbReference>
<dbReference type="InterPro" id="IPR012337">
    <property type="entry name" value="RNaseH-like_sf"/>
</dbReference>